<protein>
    <submittedName>
        <fullName evidence="2">Putative secreted protein</fullName>
    </submittedName>
</protein>
<accession>A0A2M4D5X7</accession>
<evidence type="ECO:0000313" key="2">
    <source>
        <dbReference type="EMBL" id="MBW72936.1"/>
    </source>
</evidence>
<feature type="signal peptide" evidence="1">
    <location>
        <begin position="1"/>
        <end position="22"/>
    </location>
</feature>
<feature type="chain" id="PRO_5014888981" evidence="1">
    <location>
        <begin position="23"/>
        <end position="67"/>
    </location>
</feature>
<dbReference type="AlphaFoldDB" id="A0A2M4D5X7"/>
<organism evidence="2">
    <name type="scientific">Anopheles darlingi</name>
    <name type="common">Mosquito</name>
    <dbReference type="NCBI Taxonomy" id="43151"/>
    <lineage>
        <taxon>Eukaryota</taxon>
        <taxon>Metazoa</taxon>
        <taxon>Ecdysozoa</taxon>
        <taxon>Arthropoda</taxon>
        <taxon>Hexapoda</taxon>
        <taxon>Insecta</taxon>
        <taxon>Pterygota</taxon>
        <taxon>Neoptera</taxon>
        <taxon>Endopterygota</taxon>
        <taxon>Diptera</taxon>
        <taxon>Nematocera</taxon>
        <taxon>Culicoidea</taxon>
        <taxon>Culicidae</taxon>
        <taxon>Anophelinae</taxon>
        <taxon>Anopheles</taxon>
    </lineage>
</organism>
<name>A0A2M4D5X7_ANODA</name>
<sequence>MVLLQLLLDVLLLLLQLLPIDAVGVCCTMPVPPVTKCVADDAAGSNVTALAVDDVAAACEPIATGGW</sequence>
<dbReference type="EMBL" id="GGFL01008758">
    <property type="protein sequence ID" value="MBW72936.1"/>
    <property type="molecule type" value="Transcribed_RNA"/>
</dbReference>
<keyword evidence="1" id="KW-0732">Signal</keyword>
<reference evidence="2" key="1">
    <citation type="submission" date="2018-01" db="EMBL/GenBank/DDBJ databases">
        <title>An insight into the sialome of Amazonian anophelines.</title>
        <authorList>
            <person name="Ribeiro J.M."/>
            <person name="Scarpassa V."/>
            <person name="Calvo E."/>
        </authorList>
    </citation>
    <scope>NUCLEOTIDE SEQUENCE</scope>
</reference>
<proteinExistence type="predicted"/>
<evidence type="ECO:0000256" key="1">
    <source>
        <dbReference type="SAM" id="SignalP"/>
    </source>
</evidence>